<accession>U1GTI7</accession>
<organism evidence="1 2">
    <name type="scientific">Endocarpon pusillum (strain Z07020 / HMAS-L-300199)</name>
    <name type="common">Lichen-forming fungus</name>
    <dbReference type="NCBI Taxonomy" id="1263415"/>
    <lineage>
        <taxon>Eukaryota</taxon>
        <taxon>Fungi</taxon>
        <taxon>Dikarya</taxon>
        <taxon>Ascomycota</taxon>
        <taxon>Pezizomycotina</taxon>
        <taxon>Eurotiomycetes</taxon>
        <taxon>Chaetothyriomycetidae</taxon>
        <taxon>Verrucariales</taxon>
        <taxon>Verrucariaceae</taxon>
        <taxon>Endocarpon</taxon>
    </lineage>
</organism>
<dbReference type="PANTHER" id="PTHR37315">
    <property type="entry name" value="UPF0311 PROTEIN BLR7842"/>
    <property type="match status" value="1"/>
</dbReference>
<dbReference type="PANTHER" id="PTHR37315:SF1">
    <property type="entry name" value="UPF0311 PROTEIN BLR7842"/>
    <property type="match status" value="1"/>
</dbReference>
<gene>
    <name evidence="1" type="ORF">EPUS_01543</name>
</gene>
<dbReference type="Proteomes" id="UP000019373">
    <property type="component" value="Unassembled WGS sequence"/>
</dbReference>
<protein>
    <submittedName>
        <fullName evidence="1">Uncharacterized protein</fullName>
    </submittedName>
</protein>
<dbReference type="InterPro" id="IPR020915">
    <property type="entry name" value="UPF0311"/>
</dbReference>
<sequence>MRSSIQSSVYEDWEIARDHQNQPIPYPKIKYHVQTHDKAIIYLGTTGTESQRRDIWGRLATSEDKPTSYELCLQVTAKTDYPAYSWLNQVVMVARAMMTEDMLVYDAYQLE</sequence>
<dbReference type="RefSeq" id="XP_007786871.1">
    <property type="nucleotide sequence ID" value="XM_007788681.1"/>
</dbReference>
<dbReference type="EMBL" id="KE720798">
    <property type="protein sequence ID" value="ERF75713.1"/>
    <property type="molecule type" value="Genomic_DNA"/>
</dbReference>
<name>U1GTI7_ENDPU</name>
<dbReference type="GeneID" id="19236598"/>
<dbReference type="OrthoDB" id="2544694at2759"/>
<dbReference type="HOGENOM" id="CLU_2158351_0_0_1"/>
<dbReference type="Pfam" id="PF11578">
    <property type="entry name" value="DUF3237"/>
    <property type="match status" value="1"/>
</dbReference>
<dbReference type="Gene3D" id="2.40.160.20">
    <property type="match status" value="1"/>
</dbReference>
<proteinExistence type="predicted"/>
<evidence type="ECO:0000313" key="1">
    <source>
        <dbReference type="EMBL" id="ERF75713.1"/>
    </source>
</evidence>
<evidence type="ECO:0000313" key="2">
    <source>
        <dbReference type="Proteomes" id="UP000019373"/>
    </source>
</evidence>
<dbReference type="AlphaFoldDB" id="U1GTI7"/>
<reference evidence="2" key="1">
    <citation type="journal article" date="2014" name="BMC Genomics">
        <title>Genome characteristics reveal the impact of lichenization on lichen-forming fungus Endocarpon pusillum Hedwig (Verrucariales, Ascomycota).</title>
        <authorList>
            <person name="Wang Y.-Y."/>
            <person name="Liu B."/>
            <person name="Zhang X.-Y."/>
            <person name="Zhou Q.-M."/>
            <person name="Zhang T."/>
            <person name="Li H."/>
            <person name="Yu Y.-F."/>
            <person name="Zhang X.-L."/>
            <person name="Hao X.-Y."/>
            <person name="Wang M."/>
            <person name="Wang L."/>
            <person name="Wei J.-C."/>
        </authorList>
    </citation>
    <scope>NUCLEOTIDE SEQUENCE [LARGE SCALE GENOMIC DNA]</scope>
    <source>
        <strain evidence="2">Z07020 / HMAS-L-300199</strain>
    </source>
</reference>
<keyword evidence="2" id="KW-1185">Reference proteome</keyword>